<keyword evidence="1" id="KW-0812">Transmembrane</keyword>
<evidence type="ECO:0000313" key="3">
    <source>
        <dbReference type="Proteomes" id="UP000757435"/>
    </source>
</evidence>
<name>A0A951QHT7_9CYAN</name>
<feature type="transmembrane region" description="Helical" evidence="1">
    <location>
        <begin position="24"/>
        <end position="45"/>
    </location>
</feature>
<proteinExistence type="predicted"/>
<evidence type="ECO:0000256" key="1">
    <source>
        <dbReference type="SAM" id="Phobius"/>
    </source>
</evidence>
<dbReference type="EMBL" id="JAHHHD010000055">
    <property type="protein sequence ID" value="MBW4662055.1"/>
    <property type="molecule type" value="Genomic_DNA"/>
</dbReference>
<sequence length="146" mass="15296">MIQGYEFTSSQNELIGDLGKKMNFVGILTIVGGVLSLILGIASLFIPGFGSGAVGQGGASGQGGIALDFSSFLQGLFLLITGLWIRNAAQSFKRVVTTTGSDIENILGALGELRKLYNLQYWLAIALLVTFAVILIAGLIATVART</sequence>
<feature type="transmembrane region" description="Helical" evidence="1">
    <location>
        <begin position="65"/>
        <end position="85"/>
    </location>
</feature>
<evidence type="ECO:0000313" key="2">
    <source>
        <dbReference type="EMBL" id="MBW4662055.1"/>
    </source>
</evidence>
<feature type="transmembrane region" description="Helical" evidence="1">
    <location>
        <begin position="121"/>
        <end position="144"/>
    </location>
</feature>
<gene>
    <name evidence="2" type="ORF">KME15_25640</name>
</gene>
<accession>A0A951QHT7</accession>
<keyword evidence="1" id="KW-0472">Membrane</keyword>
<reference evidence="2" key="2">
    <citation type="journal article" date="2022" name="Microbiol. Resour. Announc.">
        <title>Metagenome Sequencing to Explore Phylogenomics of Terrestrial Cyanobacteria.</title>
        <authorList>
            <person name="Ward R.D."/>
            <person name="Stajich J.E."/>
            <person name="Johansen J.R."/>
            <person name="Huntemann M."/>
            <person name="Clum A."/>
            <person name="Foster B."/>
            <person name="Foster B."/>
            <person name="Roux S."/>
            <person name="Palaniappan K."/>
            <person name="Varghese N."/>
            <person name="Mukherjee S."/>
            <person name="Reddy T.B.K."/>
            <person name="Daum C."/>
            <person name="Copeland A."/>
            <person name="Chen I.A."/>
            <person name="Ivanova N.N."/>
            <person name="Kyrpides N.C."/>
            <person name="Shapiro N."/>
            <person name="Eloe-Fadrosh E.A."/>
            <person name="Pietrasiak N."/>
        </authorList>
    </citation>
    <scope>NUCLEOTIDE SEQUENCE</scope>
    <source>
        <strain evidence="2">UHER 2000/2452</strain>
    </source>
</reference>
<keyword evidence="1" id="KW-1133">Transmembrane helix</keyword>
<dbReference type="AlphaFoldDB" id="A0A951QHT7"/>
<reference evidence="2" key="1">
    <citation type="submission" date="2021-05" db="EMBL/GenBank/DDBJ databases">
        <authorList>
            <person name="Pietrasiak N."/>
            <person name="Ward R."/>
            <person name="Stajich J.E."/>
            <person name="Kurbessoian T."/>
        </authorList>
    </citation>
    <scope>NUCLEOTIDE SEQUENCE</scope>
    <source>
        <strain evidence="2">UHER 2000/2452</strain>
    </source>
</reference>
<organism evidence="2 3">
    <name type="scientific">Drouetiella hepatica Uher 2000/2452</name>
    <dbReference type="NCBI Taxonomy" id="904376"/>
    <lineage>
        <taxon>Bacteria</taxon>
        <taxon>Bacillati</taxon>
        <taxon>Cyanobacteriota</taxon>
        <taxon>Cyanophyceae</taxon>
        <taxon>Oculatellales</taxon>
        <taxon>Oculatellaceae</taxon>
        <taxon>Drouetiella</taxon>
    </lineage>
</organism>
<protein>
    <submittedName>
        <fullName evidence="2">Uncharacterized protein</fullName>
    </submittedName>
</protein>
<dbReference type="Proteomes" id="UP000757435">
    <property type="component" value="Unassembled WGS sequence"/>
</dbReference>
<comment type="caution">
    <text evidence="2">The sequence shown here is derived from an EMBL/GenBank/DDBJ whole genome shotgun (WGS) entry which is preliminary data.</text>
</comment>